<comment type="subunit">
    <text evidence="5">Monomer and homodimer; homodimerization is induced by binding of the substrate.</text>
</comment>
<evidence type="ECO:0000256" key="13">
    <source>
        <dbReference type="ARBA" id="ARBA00023128"/>
    </source>
</evidence>
<dbReference type="Pfam" id="PF08367">
    <property type="entry name" value="M16C_assoc"/>
    <property type="match status" value="1"/>
</dbReference>
<comment type="function">
    <text evidence="15">Degrades mitochondrial transit peptides after their cleavage in the intermembrane space or in the matrix, and presequence peptides; clearance of these peptides is required to keep the presequence processing machinery running. Preferentially cleaves the N-terminal side of paired basic amino acid residues. Also degrades other unstructured peptides. May function as an ATP-dependent peptidase as opposed to a metalloendopeptidase.</text>
</comment>
<dbReference type="GO" id="GO:0046872">
    <property type="term" value="F:metal ion binding"/>
    <property type="evidence" value="ECO:0007669"/>
    <property type="project" value="UniProtKB-KW"/>
</dbReference>
<evidence type="ECO:0000256" key="5">
    <source>
        <dbReference type="ARBA" id="ARBA00011853"/>
    </source>
</evidence>
<name>A0A2T0FIF0_9ASCO</name>
<protein>
    <recommendedName>
        <fullName evidence="6">Presequence protease, mitochondrial</fullName>
    </recommendedName>
    <alternativeName>
        <fullName evidence="14">Pitrilysin metalloproteinase</fullName>
    </alternativeName>
</protein>
<evidence type="ECO:0000256" key="6">
    <source>
        <dbReference type="ARBA" id="ARBA00020167"/>
    </source>
</evidence>
<dbReference type="SMART" id="SM01264">
    <property type="entry name" value="M16C_associated"/>
    <property type="match status" value="1"/>
</dbReference>
<dbReference type="Pfam" id="PF22516">
    <property type="entry name" value="PreP_C"/>
    <property type="match status" value="1"/>
</dbReference>
<dbReference type="PANTHER" id="PTHR43016:SF13">
    <property type="entry name" value="PRESEQUENCE PROTEASE, MITOCHONDRIAL"/>
    <property type="match status" value="1"/>
</dbReference>
<evidence type="ECO:0000256" key="14">
    <source>
        <dbReference type="ARBA" id="ARBA00034552"/>
    </source>
</evidence>
<gene>
    <name evidence="17" type="ORF">B9G98_02339</name>
</gene>
<evidence type="ECO:0000256" key="10">
    <source>
        <dbReference type="ARBA" id="ARBA00022833"/>
    </source>
</evidence>
<dbReference type="Pfam" id="PF05193">
    <property type="entry name" value="Peptidase_M16_C"/>
    <property type="match status" value="1"/>
</dbReference>
<dbReference type="RefSeq" id="XP_024664664.1">
    <property type="nucleotide sequence ID" value="XM_024808896.1"/>
</dbReference>
<dbReference type="Proteomes" id="UP000238350">
    <property type="component" value="Unassembled WGS sequence"/>
</dbReference>
<evidence type="ECO:0000256" key="3">
    <source>
        <dbReference type="ARBA" id="ARBA00004569"/>
    </source>
</evidence>
<evidence type="ECO:0000256" key="7">
    <source>
        <dbReference type="ARBA" id="ARBA00022670"/>
    </source>
</evidence>
<dbReference type="GO" id="GO:0005758">
    <property type="term" value="C:mitochondrial intermembrane space"/>
    <property type="evidence" value="ECO:0007669"/>
    <property type="project" value="UniProtKB-SubCell"/>
</dbReference>
<dbReference type="InterPro" id="IPR013578">
    <property type="entry name" value="Peptidase_M16C_assoc"/>
</dbReference>
<comment type="subcellular location">
    <subcellularLocation>
        <location evidence="3">Mitochondrion intermembrane space</location>
    </subcellularLocation>
    <subcellularLocation>
        <location evidence="2">Mitochondrion matrix</location>
    </subcellularLocation>
</comment>
<dbReference type="OrthoDB" id="10250783at2759"/>
<dbReference type="PANTHER" id="PTHR43016">
    <property type="entry name" value="PRESEQUENCE PROTEASE"/>
    <property type="match status" value="1"/>
</dbReference>
<keyword evidence="11" id="KW-0809">Transit peptide</keyword>
<evidence type="ECO:0000256" key="2">
    <source>
        <dbReference type="ARBA" id="ARBA00004305"/>
    </source>
</evidence>
<keyword evidence="7 17" id="KW-0645">Protease</keyword>
<evidence type="ECO:0000313" key="18">
    <source>
        <dbReference type="Proteomes" id="UP000238350"/>
    </source>
</evidence>
<dbReference type="SUPFAM" id="SSF63411">
    <property type="entry name" value="LuxS/MPP-like metallohydrolase"/>
    <property type="match status" value="4"/>
</dbReference>
<evidence type="ECO:0000259" key="16">
    <source>
        <dbReference type="SMART" id="SM01264"/>
    </source>
</evidence>
<keyword evidence="10" id="KW-0862">Zinc</keyword>
<evidence type="ECO:0000256" key="15">
    <source>
        <dbReference type="ARBA" id="ARBA00045897"/>
    </source>
</evidence>
<dbReference type="FunFam" id="3.30.830.10:FF:000009">
    <property type="entry name" value="Presequence protease, mitochondrial"/>
    <property type="match status" value="1"/>
</dbReference>
<dbReference type="AlphaFoldDB" id="A0A2T0FIF0"/>
<dbReference type="GO" id="GO:0004222">
    <property type="term" value="F:metalloendopeptidase activity"/>
    <property type="evidence" value="ECO:0007669"/>
    <property type="project" value="TreeGrafter"/>
</dbReference>
<organism evidence="17 18">
    <name type="scientific">Wickerhamiella sorbophila</name>
    <dbReference type="NCBI Taxonomy" id="45607"/>
    <lineage>
        <taxon>Eukaryota</taxon>
        <taxon>Fungi</taxon>
        <taxon>Dikarya</taxon>
        <taxon>Ascomycota</taxon>
        <taxon>Saccharomycotina</taxon>
        <taxon>Dipodascomycetes</taxon>
        <taxon>Dipodascales</taxon>
        <taxon>Trichomonascaceae</taxon>
        <taxon>Wickerhamiella</taxon>
    </lineage>
</organism>
<evidence type="ECO:0000256" key="1">
    <source>
        <dbReference type="ARBA" id="ARBA00001947"/>
    </source>
</evidence>
<dbReference type="InterPro" id="IPR011249">
    <property type="entry name" value="Metalloenz_LuxS/M16"/>
</dbReference>
<evidence type="ECO:0000256" key="12">
    <source>
        <dbReference type="ARBA" id="ARBA00023049"/>
    </source>
</evidence>
<sequence length="956" mass="106343">MDRFVVRDVIEIPKLGLKASRLQDKLTKLVHLHVERPDRNSVFALGFKTDAPDHTGVPHILEHTALCGSQKFPVRDPFFKMQTRSLANYMNALTGTDYTYYPFATTNKADFQNLQQVYMDSVFSPLLREQDFLQEGWRLEPADLSDPDSPLTFKGVVYNEMKGQMSMPAYYFYMTYFLAIYPSLQYSGGDPAFIPDLKYENLVKFHHEKYHPDNCFTFSYGDFGPEEAVEQLSKYLEQVKPGQGIKPALSQQQPEPVLLDKPIKVVAKGPVDPMFDANKQHKASLTWYVGETDDFVHSLSWRILGTLLTDGHASPFYQSLIDAGIGPEFSVNTGIEETPAKIMFTIGLQGLSEDKIEVFKKVVYETLNDIISKGFAQHRLDAILHQVELSNREIDANYGMSLLHRVVARAFHPNDDMMETMDTEKLIAEFKSRLASRPDFFQSELAKMKAAPHFEFIMEPDTEFEANRQANEETRLKEKVASLTEEDKATIRNQALDLAQAQGEPQNVEVLPTVGITDISPKATKYPVAKSTIGTTPLYTRETPTQGLSYVRLFKDLGLINKDLMPYMPIYSAALTGVGTEKHTMAELEDLIKLHTGGIGASATSVHRLGENIGVGLSMGASGLDSKLEQIYELLTEVITTPLLGNVSKLKSILDASAGSIMDSMSQSGHRYAVNAATAGVSARKALDERLGGISYVKLLKGLASMSEEQLRDNLVPKLETIHSASWSGRLGLTCTSGETANHLPYLKNLVSKLNYDGNAPRQVDVTLSPRRTSILLPFQVSYVGAAIKGADYFSKDAAALQILSSLLTHRHLHTEIREKGGAYGGGASYNAGDSVFTMFSYRDPSPENTLKTMQNVGNWAIEQKWTQQDVEEGAVSVFQGIDSPISPRSEIAYEYGSNLTDEQRQLRRELLLGVSPQDLQRVAEEYLSNFESEGKSSYAVLGPNELGSQWTKVEL</sequence>
<comment type="cofactor">
    <cofactor evidence="1">
        <name>Zn(2+)</name>
        <dbReference type="ChEBI" id="CHEBI:29105"/>
    </cofactor>
</comment>
<reference evidence="17 18" key="1">
    <citation type="submission" date="2017-04" db="EMBL/GenBank/DDBJ databases">
        <title>Genome sequencing of [Candida] sorbophila.</title>
        <authorList>
            <person name="Ahn J.O."/>
        </authorList>
    </citation>
    <scope>NUCLEOTIDE SEQUENCE [LARGE SCALE GENOMIC DNA]</scope>
    <source>
        <strain evidence="17 18">DS02</strain>
    </source>
</reference>
<dbReference type="EMBL" id="NDIQ01000021">
    <property type="protein sequence ID" value="PRT54719.1"/>
    <property type="molecule type" value="Genomic_DNA"/>
</dbReference>
<dbReference type="Gene3D" id="3.30.830.10">
    <property type="entry name" value="Metalloenzyme, LuxS/M16 peptidase-like"/>
    <property type="match status" value="4"/>
</dbReference>
<dbReference type="GO" id="GO:0016485">
    <property type="term" value="P:protein processing"/>
    <property type="evidence" value="ECO:0007669"/>
    <property type="project" value="TreeGrafter"/>
</dbReference>
<comment type="similarity">
    <text evidence="4">Belongs to the peptidase M16 family. PreP subfamily.</text>
</comment>
<dbReference type="FunFam" id="3.30.830.10:FF:000011">
    <property type="entry name" value="Presequence protease, mitochondrial"/>
    <property type="match status" value="1"/>
</dbReference>
<keyword evidence="18" id="KW-1185">Reference proteome</keyword>
<evidence type="ECO:0000313" key="17">
    <source>
        <dbReference type="EMBL" id="PRT54719.1"/>
    </source>
</evidence>
<comment type="caution">
    <text evidence="17">The sequence shown here is derived from an EMBL/GenBank/DDBJ whole genome shotgun (WGS) entry which is preliminary data.</text>
</comment>
<dbReference type="STRING" id="45607.A0A2T0FIF0"/>
<evidence type="ECO:0000256" key="9">
    <source>
        <dbReference type="ARBA" id="ARBA00022801"/>
    </source>
</evidence>
<evidence type="ECO:0000256" key="11">
    <source>
        <dbReference type="ARBA" id="ARBA00022946"/>
    </source>
</evidence>
<dbReference type="InterPro" id="IPR055130">
    <property type="entry name" value="PreP_C"/>
</dbReference>
<keyword evidence="9" id="KW-0378">Hydrolase</keyword>
<dbReference type="FunFam" id="3.30.830.10:FF:000013">
    <property type="entry name" value="Mitochondrial presequence protease"/>
    <property type="match status" value="1"/>
</dbReference>
<keyword evidence="12" id="KW-0482">Metalloprotease</keyword>
<accession>A0A2T0FIF0</accession>
<dbReference type="GeneID" id="36516087"/>
<dbReference type="GO" id="GO:0005759">
    <property type="term" value="C:mitochondrial matrix"/>
    <property type="evidence" value="ECO:0007669"/>
    <property type="project" value="UniProtKB-SubCell"/>
</dbReference>
<feature type="domain" description="Peptidase M16C associated" evidence="16">
    <location>
        <begin position="458"/>
        <end position="703"/>
    </location>
</feature>
<proteinExistence type="inferred from homology"/>
<evidence type="ECO:0000256" key="8">
    <source>
        <dbReference type="ARBA" id="ARBA00022723"/>
    </source>
</evidence>
<keyword evidence="13" id="KW-0496">Mitochondrion</keyword>
<keyword evidence="8" id="KW-0479">Metal-binding</keyword>
<evidence type="ECO:0000256" key="4">
    <source>
        <dbReference type="ARBA" id="ARBA00007575"/>
    </source>
</evidence>
<dbReference type="InterPro" id="IPR007863">
    <property type="entry name" value="Peptidase_M16_C"/>
</dbReference>